<protein>
    <submittedName>
        <fullName evidence="1">Uncharacterized protein</fullName>
    </submittedName>
</protein>
<evidence type="ECO:0000313" key="1">
    <source>
        <dbReference type="EMBL" id="GIX63867.1"/>
    </source>
</evidence>
<name>A0AAV4LW50_BABCB</name>
<comment type="caution">
    <text evidence="1">The sequence shown here is derived from an EMBL/GenBank/DDBJ whole genome shotgun (WGS) entry which is preliminary data.</text>
</comment>
<sequence length="223" mass="24463">MRDKGDTVYRQYAVVVGAFQFLTGSHAEVLEVQDGVCHVDAADVSTLPKLTSSTIREIVWEEDARGIALTGQHCEEAAAADVSSSAPGETVVVPETLSDSEVIDVEEFPVVTPHSAVSTTESSAFESERGVEDNFADFTYWTVETGPRVSHTSKPLYATNRTRAVTLLEDSEGFVATSMWGEQNATRVLQVPRHLLVQAAQVASRAIFDPDYRTYLQESYDIR</sequence>
<dbReference type="AlphaFoldDB" id="A0AAV4LW50"/>
<dbReference type="GeneID" id="94195348"/>
<evidence type="ECO:0000313" key="2">
    <source>
        <dbReference type="Proteomes" id="UP001497744"/>
    </source>
</evidence>
<dbReference type="Proteomes" id="UP001497744">
    <property type="component" value="Unassembled WGS sequence"/>
</dbReference>
<dbReference type="RefSeq" id="XP_067715936.1">
    <property type="nucleotide sequence ID" value="XM_067859835.1"/>
</dbReference>
<accession>A0AAV4LW50</accession>
<gene>
    <name evidence="1" type="ORF">BcabD6B2_33020</name>
</gene>
<reference evidence="1 2" key="1">
    <citation type="submission" date="2021-06" db="EMBL/GenBank/DDBJ databases">
        <title>Genome sequence of Babesia caballi.</title>
        <authorList>
            <person name="Yamagishi J."/>
            <person name="Kidaka T."/>
            <person name="Ochi A."/>
        </authorList>
    </citation>
    <scope>NUCLEOTIDE SEQUENCE [LARGE SCALE GENOMIC DNA]</scope>
    <source>
        <strain evidence="1">USDA-D6B2</strain>
    </source>
</reference>
<proteinExistence type="predicted"/>
<dbReference type="EMBL" id="BPLF01000002">
    <property type="protein sequence ID" value="GIX63867.1"/>
    <property type="molecule type" value="Genomic_DNA"/>
</dbReference>
<organism evidence="1 2">
    <name type="scientific">Babesia caballi</name>
    <dbReference type="NCBI Taxonomy" id="5871"/>
    <lineage>
        <taxon>Eukaryota</taxon>
        <taxon>Sar</taxon>
        <taxon>Alveolata</taxon>
        <taxon>Apicomplexa</taxon>
        <taxon>Aconoidasida</taxon>
        <taxon>Piroplasmida</taxon>
        <taxon>Babesiidae</taxon>
        <taxon>Babesia</taxon>
    </lineage>
</organism>
<keyword evidence="2" id="KW-1185">Reference proteome</keyword>